<dbReference type="AlphaFoldDB" id="A0A4W5QLC0"/>
<dbReference type="InterPro" id="IPR029021">
    <property type="entry name" value="Prot-tyrosine_phosphatase-like"/>
</dbReference>
<name>A0A4W5QLC0_9TELE</name>
<protein>
    <recommendedName>
        <fullName evidence="3">Protein-tyrosine-phosphatase</fullName>
    </recommendedName>
</protein>
<reference evidence="1" key="2">
    <citation type="submission" date="2025-08" db="UniProtKB">
        <authorList>
            <consortium name="Ensembl"/>
        </authorList>
    </citation>
    <scope>IDENTIFICATION</scope>
</reference>
<dbReference type="Gene3D" id="3.90.190.10">
    <property type="entry name" value="Protein tyrosine phosphatase superfamily"/>
    <property type="match status" value="1"/>
</dbReference>
<evidence type="ECO:0008006" key="3">
    <source>
        <dbReference type="Google" id="ProtNLM"/>
    </source>
</evidence>
<dbReference type="GeneTree" id="ENSGT01110000267696"/>
<dbReference type="Proteomes" id="UP000314982">
    <property type="component" value="Unassembled WGS sequence"/>
</dbReference>
<reference evidence="1" key="3">
    <citation type="submission" date="2025-09" db="UniProtKB">
        <authorList>
            <consortium name="Ensembl"/>
        </authorList>
    </citation>
    <scope>IDENTIFICATION</scope>
</reference>
<dbReference type="STRING" id="62062.ENSHHUP00000074613"/>
<reference evidence="2" key="1">
    <citation type="submission" date="2018-06" db="EMBL/GenBank/DDBJ databases">
        <title>Genome assembly of Danube salmon.</title>
        <authorList>
            <person name="Macqueen D.J."/>
            <person name="Gundappa M.K."/>
        </authorList>
    </citation>
    <scope>NUCLEOTIDE SEQUENCE [LARGE SCALE GENOMIC DNA]</scope>
</reference>
<accession>A0A4W5QLC0</accession>
<sequence>MNVVPSAMILVEAGVYIGAASDLKDAQDLTNAGITHILTVDSEQPASPDGPFRMMYVHVLDKSSTDLLSHLKALYLMLARHQNLFL</sequence>
<keyword evidence="2" id="KW-1185">Reference proteome</keyword>
<dbReference type="Ensembl" id="ENSHHUT00000077062.1">
    <property type="protein sequence ID" value="ENSHHUP00000074613.1"/>
    <property type="gene ID" value="ENSHHUG00000043779.1"/>
</dbReference>
<proteinExistence type="predicted"/>
<evidence type="ECO:0000313" key="2">
    <source>
        <dbReference type="Proteomes" id="UP000314982"/>
    </source>
</evidence>
<dbReference type="SUPFAM" id="SSF52799">
    <property type="entry name" value="(Phosphotyrosine protein) phosphatases II"/>
    <property type="match status" value="1"/>
</dbReference>
<organism evidence="1 2">
    <name type="scientific">Hucho hucho</name>
    <name type="common">huchen</name>
    <dbReference type="NCBI Taxonomy" id="62062"/>
    <lineage>
        <taxon>Eukaryota</taxon>
        <taxon>Metazoa</taxon>
        <taxon>Chordata</taxon>
        <taxon>Craniata</taxon>
        <taxon>Vertebrata</taxon>
        <taxon>Euteleostomi</taxon>
        <taxon>Actinopterygii</taxon>
        <taxon>Neopterygii</taxon>
        <taxon>Teleostei</taxon>
        <taxon>Protacanthopterygii</taxon>
        <taxon>Salmoniformes</taxon>
        <taxon>Salmonidae</taxon>
        <taxon>Salmoninae</taxon>
        <taxon>Hucho</taxon>
    </lineage>
</organism>
<evidence type="ECO:0000313" key="1">
    <source>
        <dbReference type="Ensembl" id="ENSHHUP00000074613.1"/>
    </source>
</evidence>